<accession>A0ABY1Q873</accession>
<protein>
    <submittedName>
        <fullName evidence="3">Uncharacterized protein</fullName>
    </submittedName>
</protein>
<gene>
    <name evidence="3" type="ORF">SAMN06296065_103417</name>
</gene>
<dbReference type="EMBL" id="FXUI01000003">
    <property type="protein sequence ID" value="SMP62176.1"/>
    <property type="molecule type" value="Genomic_DNA"/>
</dbReference>
<keyword evidence="2" id="KW-0732">Signal</keyword>
<organism evidence="3 4">
    <name type="scientific">Novosphingobium panipatense</name>
    <dbReference type="NCBI Taxonomy" id="428991"/>
    <lineage>
        <taxon>Bacteria</taxon>
        <taxon>Pseudomonadati</taxon>
        <taxon>Pseudomonadota</taxon>
        <taxon>Alphaproteobacteria</taxon>
        <taxon>Sphingomonadales</taxon>
        <taxon>Sphingomonadaceae</taxon>
        <taxon>Novosphingobium</taxon>
    </lineage>
</organism>
<feature type="region of interest" description="Disordered" evidence="1">
    <location>
        <begin position="33"/>
        <end position="155"/>
    </location>
</feature>
<feature type="compositionally biased region" description="Acidic residues" evidence="1">
    <location>
        <begin position="80"/>
        <end position="93"/>
    </location>
</feature>
<comment type="caution">
    <text evidence="3">The sequence shown here is derived from an EMBL/GenBank/DDBJ whole genome shotgun (WGS) entry which is preliminary data.</text>
</comment>
<keyword evidence="4" id="KW-1185">Reference proteome</keyword>
<evidence type="ECO:0000256" key="1">
    <source>
        <dbReference type="SAM" id="MobiDB-lite"/>
    </source>
</evidence>
<feature type="compositionally biased region" description="Low complexity" evidence="1">
    <location>
        <begin position="132"/>
        <end position="155"/>
    </location>
</feature>
<feature type="chain" id="PRO_5046170917" evidence="2">
    <location>
        <begin position="22"/>
        <end position="155"/>
    </location>
</feature>
<feature type="compositionally biased region" description="Pro residues" evidence="1">
    <location>
        <begin position="113"/>
        <end position="124"/>
    </location>
</feature>
<sequence length="155" mass="15504">MAAGKFVLLLMGGGLAGAAFAALTTGAITRLPDAQESLSPPPVAQPDAGSDSDEGAFVLGTAQWPFQAEGGADGLAYSPEDLEAPDYEPDPAAEDNRPFAYHAGEPPKRLSEPMPPARPVPPPTGRVGGAGDAATAAANRAADAAQDVLAAETAL</sequence>
<name>A0ABY1Q873_9SPHN</name>
<evidence type="ECO:0000313" key="4">
    <source>
        <dbReference type="Proteomes" id="UP001157910"/>
    </source>
</evidence>
<proteinExistence type="predicted"/>
<dbReference type="Proteomes" id="UP001157910">
    <property type="component" value="Unassembled WGS sequence"/>
</dbReference>
<reference evidence="3 4" key="1">
    <citation type="submission" date="2017-05" db="EMBL/GenBank/DDBJ databases">
        <authorList>
            <person name="Varghese N."/>
            <person name="Submissions S."/>
        </authorList>
    </citation>
    <scope>NUCLEOTIDE SEQUENCE [LARGE SCALE GENOMIC DNA]</scope>
    <source>
        <strain evidence="3 4">SM16</strain>
    </source>
</reference>
<dbReference type="RefSeq" id="WP_283405770.1">
    <property type="nucleotide sequence ID" value="NZ_FXUI01000003.1"/>
</dbReference>
<evidence type="ECO:0000313" key="3">
    <source>
        <dbReference type="EMBL" id="SMP62176.1"/>
    </source>
</evidence>
<evidence type="ECO:0000256" key="2">
    <source>
        <dbReference type="SAM" id="SignalP"/>
    </source>
</evidence>
<feature type="signal peptide" evidence="2">
    <location>
        <begin position="1"/>
        <end position="21"/>
    </location>
</feature>